<evidence type="ECO:0000313" key="2">
    <source>
        <dbReference type="EMBL" id="VEL31830.1"/>
    </source>
</evidence>
<comment type="caution">
    <text evidence="2">The sequence shown here is derived from an EMBL/GenBank/DDBJ whole genome shotgun (WGS) entry which is preliminary data.</text>
</comment>
<dbReference type="AlphaFoldDB" id="A0A3S5CS21"/>
<gene>
    <name evidence="2" type="ORF">PXEA_LOCUS25270</name>
</gene>
<sequence length="127" mass="14498">MCEMNDELQENARDVELELRESLESEQTRLAELQRRMEAACDSLAERDQTLSRFRDLVTDLQTQLACLRKTLAEERRSHRLQPLQLGRQDLVTPEETALMTSMDTRAASLLDTTGLAQGLDGQTTFK</sequence>
<dbReference type="EMBL" id="CAAALY010126951">
    <property type="protein sequence ID" value="VEL31830.1"/>
    <property type="molecule type" value="Genomic_DNA"/>
</dbReference>
<feature type="non-terminal residue" evidence="2">
    <location>
        <position position="127"/>
    </location>
</feature>
<feature type="coiled-coil region" evidence="1">
    <location>
        <begin position="5"/>
        <end position="78"/>
    </location>
</feature>
<accession>A0A3S5CS21</accession>
<proteinExistence type="predicted"/>
<keyword evidence="1" id="KW-0175">Coiled coil</keyword>
<dbReference type="Proteomes" id="UP000784294">
    <property type="component" value="Unassembled WGS sequence"/>
</dbReference>
<name>A0A3S5CS21_9PLAT</name>
<reference evidence="2" key="1">
    <citation type="submission" date="2018-11" db="EMBL/GenBank/DDBJ databases">
        <authorList>
            <consortium name="Pathogen Informatics"/>
        </authorList>
    </citation>
    <scope>NUCLEOTIDE SEQUENCE</scope>
</reference>
<evidence type="ECO:0000313" key="3">
    <source>
        <dbReference type="Proteomes" id="UP000784294"/>
    </source>
</evidence>
<protein>
    <submittedName>
        <fullName evidence="2">Uncharacterized protein</fullName>
    </submittedName>
</protein>
<organism evidence="2 3">
    <name type="scientific">Protopolystoma xenopodis</name>
    <dbReference type="NCBI Taxonomy" id="117903"/>
    <lineage>
        <taxon>Eukaryota</taxon>
        <taxon>Metazoa</taxon>
        <taxon>Spiralia</taxon>
        <taxon>Lophotrochozoa</taxon>
        <taxon>Platyhelminthes</taxon>
        <taxon>Monogenea</taxon>
        <taxon>Polyopisthocotylea</taxon>
        <taxon>Polystomatidea</taxon>
        <taxon>Polystomatidae</taxon>
        <taxon>Protopolystoma</taxon>
    </lineage>
</organism>
<dbReference type="OrthoDB" id="2130750at2759"/>
<evidence type="ECO:0000256" key="1">
    <source>
        <dbReference type="SAM" id="Coils"/>
    </source>
</evidence>
<keyword evidence="3" id="KW-1185">Reference proteome</keyword>